<gene>
    <name evidence="1" type="ORF">WICPIJ_002076</name>
</gene>
<accession>A0A9P8TQ45</accession>
<evidence type="ECO:0000313" key="2">
    <source>
        <dbReference type="Proteomes" id="UP000774326"/>
    </source>
</evidence>
<dbReference type="AlphaFoldDB" id="A0A9P8TQ45"/>
<evidence type="ECO:0000313" key="1">
    <source>
        <dbReference type="EMBL" id="KAH3686915.1"/>
    </source>
</evidence>
<comment type="caution">
    <text evidence="1">The sequence shown here is derived from an EMBL/GenBank/DDBJ whole genome shotgun (WGS) entry which is preliminary data.</text>
</comment>
<name>A0A9P8TQ45_WICPI</name>
<reference evidence="1" key="2">
    <citation type="submission" date="2021-01" db="EMBL/GenBank/DDBJ databases">
        <authorList>
            <person name="Schikora-Tamarit M.A."/>
        </authorList>
    </citation>
    <scope>NUCLEOTIDE SEQUENCE</scope>
    <source>
        <strain evidence="1">CBS2887</strain>
    </source>
</reference>
<organism evidence="1 2">
    <name type="scientific">Wickerhamomyces pijperi</name>
    <name type="common">Yeast</name>
    <name type="synonym">Pichia pijperi</name>
    <dbReference type="NCBI Taxonomy" id="599730"/>
    <lineage>
        <taxon>Eukaryota</taxon>
        <taxon>Fungi</taxon>
        <taxon>Dikarya</taxon>
        <taxon>Ascomycota</taxon>
        <taxon>Saccharomycotina</taxon>
        <taxon>Saccharomycetes</taxon>
        <taxon>Phaffomycetales</taxon>
        <taxon>Wickerhamomycetaceae</taxon>
        <taxon>Wickerhamomyces</taxon>
    </lineage>
</organism>
<keyword evidence="2" id="KW-1185">Reference proteome</keyword>
<sequence>MFVGCHLTGSFDDFCGCLDAVVAVVAVTMILFSVDSPIGKSSAITGSSELNFDELCELIGWEAIVCDSPLSSKLTSVAEEDDEIETTDLLFRALRLRFEFEFEFVRLCCLYPFSDDFIGSRTCVGNDELLKVSWIDP</sequence>
<reference evidence="1" key="1">
    <citation type="journal article" date="2021" name="Open Biol.">
        <title>Shared evolutionary footprints suggest mitochondrial oxidative damage underlies multiple complex I losses in fungi.</title>
        <authorList>
            <person name="Schikora-Tamarit M.A."/>
            <person name="Marcet-Houben M."/>
            <person name="Nosek J."/>
            <person name="Gabaldon T."/>
        </authorList>
    </citation>
    <scope>NUCLEOTIDE SEQUENCE</scope>
    <source>
        <strain evidence="1">CBS2887</strain>
    </source>
</reference>
<dbReference type="Proteomes" id="UP000774326">
    <property type="component" value="Unassembled WGS sequence"/>
</dbReference>
<dbReference type="EMBL" id="JAEUBG010001129">
    <property type="protein sequence ID" value="KAH3686915.1"/>
    <property type="molecule type" value="Genomic_DNA"/>
</dbReference>
<proteinExistence type="predicted"/>
<protein>
    <submittedName>
        <fullName evidence="1">Uncharacterized protein</fullName>
    </submittedName>
</protein>